<dbReference type="EMBL" id="JAGSPM010000005">
    <property type="protein sequence ID" value="MBR7746838.1"/>
    <property type="molecule type" value="Genomic_DNA"/>
</dbReference>
<keyword evidence="2" id="KW-1185">Reference proteome</keyword>
<gene>
    <name evidence="1" type="ORF">KDM92_09620</name>
</gene>
<dbReference type="AlphaFoldDB" id="A0A941DFS3"/>
<protein>
    <submittedName>
        <fullName evidence="1">DUF2796 domain-containing protein</fullName>
    </submittedName>
</protein>
<comment type="caution">
    <text evidence="1">The sequence shown here is derived from an EMBL/GenBank/DDBJ whole genome shotgun (WGS) entry which is preliminary data.</text>
</comment>
<dbReference type="RefSeq" id="WP_212684141.1">
    <property type="nucleotide sequence ID" value="NZ_JAGSPM010000005.1"/>
</dbReference>
<evidence type="ECO:0000313" key="1">
    <source>
        <dbReference type="EMBL" id="MBR7746838.1"/>
    </source>
</evidence>
<dbReference type="InterPro" id="IPR021253">
    <property type="entry name" value="ZrgA-like"/>
</dbReference>
<organism evidence="1 2">
    <name type="scientific">Undibacterium baiyunense</name>
    <dbReference type="NCBI Taxonomy" id="2828731"/>
    <lineage>
        <taxon>Bacteria</taxon>
        <taxon>Pseudomonadati</taxon>
        <taxon>Pseudomonadota</taxon>
        <taxon>Betaproteobacteria</taxon>
        <taxon>Burkholderiales</taxon>
        <taxon>Oxalobacteraceae</taxon>
        <taxon>Undibacterium</taxon>
    </lineage>
</organism>
<evidence type="ECO:0000313" key="2">
    <source>
        <dbReference type="Proteomes" id="UP000680158"/>
    </source>
</evidence>
<name>A0A941DFS3_9BURK</name>
<proteinExistence type="predicted"/>
<accession>A0A941DFS3</accession>
<dbReference type="Pfam" id="PF10986">
    <property type="entry name" value="ZrgA"/>
    <property type="match status" value="1"/>
</dbReference>
<reference evidence="1 2" key="1">
    <citation type="submission" date="2021-04" db="EMBL/GenBank/DDBJ databases">
        <title>novel species isolated from subtropical streams in China.</title>
        <authorList>
            <person name="Lu H."/>
        </authorList>
    </citation>
    <scope>NUCLEOTIDE SEQUENCE [LARGE SCALE GENOMIC DNA]</scope>
    <source>
        <strain evidence="1 2">BYS107W</strain>
    </source>
</reference>
<dbReference type="Proteomes" id="UP000680158">
    <property type="component" value="Unassembled WGS sequence"/>
</dbReference>
<sequence length="200" mass="22489">MIDFNFIFRKYRGAAIGLFFASHCLAPVPVIAQQKTPLHAHVHGQAQLQLAIDQTQLSMSFSSPLDNFLGFERAPKDDAEQEKVKQLLHQLNNPLAWFKLSDTAECQIKQLEIDAPALTGKQKSDEQKKHGDLRFELDLHCKNPQQLRSITALVLNQYKGIKRLKLEVVAAIAQTTAQATAQTSVQHAKTLHHDDASFVW</sequence>